<comment type="catalytic activity">
    <reaction evidence="5 6">
        <text>(2R)-2-phosphoglycerate = (2R)-3-phosphoglycerate</text>
        <dbReference type="Rhea" id="RHEA:15901"/>
        <dbReference type="ChEBI" id="CHEBI:58272"/>
        <dbReference type="ChEBI" id="CHEBI:58289"/>
        <dbReference type="EC" id="5.4.2.11"/>
    </reaction>
</comment>
<dbReference type="InterPro" id="IPR029033">
    <property type="entry name" value="His_PPase_superfam"/>
</dbReference>
<dbReference type="RefSeq" id="WP_215671255.1">
    <property type="nucleotide sequence ID" value="NZ_JAFJYC010000002.1"/>
</dbReference>
<feature type="binding site" evidence="5">
    <location>
        <begin position="123"/>
        <end position="124"/>
    </location>
    <ligand>
        <name>substrate</name>
    </ligand>
</feature>
<comment type="caution">
    <text evidence="7">The sequence shown here is derived from an EMBL/GenBank/DDBJ whole genome shotgun (WGS) entry which is preliminary data.</text>
</comment>
<accession>A0ABS5YEL7</accession>
<evidence type="ECO:0000256" key="4">
    <source>
        <dbReference type="ARBA" id="ARBA00023235"/>
    </source>
</evidence>
<sequence length="257" mass="29609">MTPATTATAAKRLVIVRHGESLWNHENRFTGWTDITLTERGRIEAIEAARLLKQHGYRFDFACTSVLLRAVHSLWLLLDELDQSWLTEEKSWRLNERHYGALEGLNKAVTAERYGHDQVMAWRRGYRASPPPLLPDDPRHPRHDARYRTLSAVTRPFSESLEATEQRVVGYWHEVISPRLQRSEQVLLVSHSNVIRALVKYLDGLKEDALTALYIPTGVPIVYEFDGDNQPRKRYFLGDEQDIANRIAAVIRTGSKR</sequence>
<evidence type="ECO:0000256" key="6">
    <source>
        <dbReference type="RuleBase" id="RU004512"/>
    </source>
</evidence>
<feature type="site" description="Transition state stabilizer" evidence="5">
    <location>
        <position position="191"/>
    </location>
</feature>
<keyword evidence="3 5" id="KW-0324">Glycolysis</keyword>
<dbReference type="EMBL" id="JAFJYC010000002">
    <property type="protein sequence ID" value="MBT9433384.1"/>
    <property type="molecule type" value="Genomic_DNA"/>
</dbReference>
<dbReference type="InterPro" id="IPR001345">
    <property type="entry name" value="PG/BPGM_mutase_AS"/>
</dbReference>
<feature type="active site" description="Tele-phosphohistidine intermediate" evidence="5">
    <location>
        <position position="18"/>
    </location>
</feature>
<dbReference type="SUPFAM" id="SSF53254">
    <property type="entry name" value="Phosphoglycerate mutase-like"/>
    <property type="match status" value="1"/>
</dbReference>
<comment type="subunit">
    <text evidence="5">Homodimer.</text>
</comment>
<dbReference type="Gene3D" id="3.40.50.1240">
    <property type="entry name" value="Phosphoglycerate mutase-like"/>
    <property type="match status" value="1"/>
</dbReference>
<dbReference type="InterPro" id="IPR013078">
    <property type="entry name" value="His_Pase_superF_clade-1"/>
</dbReference>
<organism evidence="7 8">
    <name type="scientific">Candidatus Sodalis endolongispinus</name>
    <dbReference type="NCBI Taxonomy" id="2812662"/>
    <lineage>
        <taxon>Bacteria</taxon>
        <taxon>Pseudomonadati</taxon>
        <taxon>Pseudomonadota</taxon>
        <taxon>Gammaproteobacteria</taxon>
        <taxon>Enterobacterales</taxon>
        <taxon>Bruguierivoracaceae</taxon>
        <taxon>Sodalis</taxon>
    </lineage>
</organism>
<name>A0ABS5YEL7_9GAMM</name>
<comment type="pathway">
    <text evidence="5 6">Carbohydrate degradation; glycolysis; pyruvate from D-glyceraldehyde 3-phosphate: step 3/5.</text>
</comment>
<feature type="binding site" evidence="5">
    <location>
        <position position="107"/>
    </location>
    <ligand>
        <name>substrate</name>
    </ligand>
</feature>
<feature type="binding site" evidence="5">
    <location>
        <begin position="17"/>
        <end position="24"/>
    </location>
    <ligand>
        <name>substrate</name>
    </ligand>
</feature>
<dbReference type="PIRSF" id="PIRSF000709">
    <property type="entry name" value="6PFK_2-Ptase"/>
    <property type="match status" value="1"/>
</dbReference>
<reference evidence="7 8" key="1">
    <citation type="journal article" date="2021" name="Genome Biol. Evol.">
        <title>The evolution of interdependence in a four-way mealybug symbiosis.</title>
        <authorList>
            <person name="Garber A.I."/>
            <person name="Kupper M."/>
            <person name="Laetsch D.R."/>
            <person name="Weldon S.R."/>
            <person name="Ladinsky M.S."/>
            <person name="Bjorkman P.J."/>
            <person name="McCutcheon J.P."/>
        </authorList>
    </citation>
    <scope>NUCLEOTIDE SEQUENCE [LARGE SCALE GENOMIC DNA]</scope>
    <source>
        <strain evidence="7">SOD</strain>
    </source>
</reference>
<evidence type="ECO:0000256" key="3">
    <source>
        <dbReference type="ARBA" id="ARBA00023152"/>
    </source>
</evidence>
<evidence type="ECO:0000256" key="1">
    <source>
        <dbReference type="ARBA" id="ARBA00006717"/>
    </source>
</evidence>
<evidence type="ECO:0000256" key="2">
    <source>
        <dbReference type="ARBA" id="ARBA00022432"/>
    </source>
</evidence>
<comment type="function">
    <text evidence="5 6">Catalyzes the interconversion of 2-phosphoglycerate and 3-phosphoglycerate.</text>
</comment>
<dbReference type="Proteomes" id="UP000811282">
    <property type="component" value="Unassembled WGS sequence"/>
</dbReference>
<dbReference type="HAMAP" id="MF_01039">
    <property type="entry name" value="PGAM_GpmA"/>
    <property type="match status" value="1"/>
</dbReference>
<feature type="binding site" evidence="5">
    <location>
        <begin position="96"/>
        <end position="99"/>
    </location>
    <ligand>
        <name>substrate</name>
    </ligand>
</feature>
<feature type="binding site" evidence="5">
    <location>
        <position position="69"/>
    </location>
    <ligand>
        <name>substrate</name>
    </ligand>
</feature>
<evidence type="ECO:0000256" key="5">
    <source>
        <dbReference type="HAMAP-Rule" id="MF_01039"/>
    </source>
</evidence>
<keyword evidence="2 5" id="KW-0312">Gluconeogenesis</keyword>
<dbReference type="Pfam" id="PF00300">
    <property type="entry name" value="His_Phos_1"/>
    <property type="match status" value="1"/>
</dbReference>
<comment type="similarity">
    <text evidence="1 5">Belongs to the phosphoglycerate mutase family. BPG-dependent PGAM subfamily.</text>
</comment>
<keyword evidence="4 5" id="KW-0413">Isomerase</keyword>
<evidence type="ECO:0000313" key="8">
    <source>
        <dbReference type="Proteomes" id="UP000811282"/>
    </source>
</evidence>
<dbReference type="CDD" id="cd07067">
    <property type="entry name" value="HP_PGM_like"/>
    <property type="match status" value="1"/>
</dbReference>
<comment type="caution">
    <text evidence="5">Lacks conserved residue(s) required for the propagation of feature annotation.</text>
</comment>
<dbReference type="InterPro" id="IPR005952">
    <property type="entry name" value="Phosphogly_mut1"/>
</dbReference>
<keyword evidence="8" id="KW-1185">Reference proteome</keyword>
<dbReference type="SMART" id="SM00855">
    <property type="entry name" value="PGAM"/>
    <property type="match status" value="1"/>
</dbReference>
<protein>
    <recommendedName>
        <fullName evidence="5 6">2,3-bisphosphoglycerate-dependent phosphoglycerate mutase</fullName>
        <shortName evidence="5">BPG-dependent PGAM</shortName>
        <shortName evidence="5">PGAM</shortName>
        <shortName evidence="5">Phosphoglyceromutase</shortName>
        <shortName evidence="5">dPGM</shortName>
        <ecNumber evidence="5 6">5.4.2.11</ecNumber>
    </recommendedName>
</protein>
<dbReference type="NCBIfam" id="TIGR01258">
    <property type="entry name" value="pgm_1"/>
    <property type="match status" value="1"/>
</dbReference>
<proteinExistence type="inferred from homology"/>
<feature type="active site" description="Proton donor/acceptor" evidence="5">
    <location>
        <position position="96"/>
    </location>
</feature>
<evidence type="ECO:0000313" key="7">
    <source>
        <dbReference type="EMBL" id="MBT9433384.1"/>
    </source>
</evidence>
<dbReference type="EC" id="5.4.2.11" evidence="5 6"/>
<dbReference type="PANTHER" id="PTHR11931">
    <property type="entry name" value="PHOSPHOGLYCERATE MUTASE"/>
    <property type="match status" value="1"/>
</dbReference>
<feature type="binding site" evidence="5">
    <location>
        <begin position="30"/>
        <end position="31"/>
    </location>
    <ligand>
        <name>substrate</name>
    </ligand>
</feature>
<dbReference type="GO" id="GO:0004619">
    <property type="term" value="F:phosphoglycerate mutase activity"/>
    <property type="evidence" value="ECO:0007669"/>
    <property type="project" value="UniProtKB-EC"/>
</dbReference>
<dbReference type="PROSITE" id="PS00175">
    <property type="entry name" value="PG_MUTASE"/>
    <property type="match status" value="1"/>
</dbReference>
<gene>
    <name evidence="5 7" type="primary">gpmA</name>
    <name evidence="7" type="ORF">JZM24_17065</name>
</gene>
<dbReference type="NCBIfam" id="NF010713">
    <property type="entry name" value="PRK14115.1"/>
    <property type="match status" value="1"/>
</dbReference>